<reference evidence="2" key="1">
    <citation type="journal article" date="2019" name="Int. J. Syst. Evol. Microbiol.">
        <title>The Global Catalogue of Microorganisms (GCM) 10K type strain sequencing project: providing services to taxonomists for standard genome sequencing and annotation.</title>
        <authorList>
            <consortium name="The Broad Institute Genomics Platform"/>
            <consortium name="The Broad Institute Genome Sequencing Center for Infectious Disease"/>
            <person name="Wu L."/>
            <person name="Ma J."/>
        </authorList>
    </citation>
    <scope>NUCLEOTIDE SEQUENCE [LARGE SCALE GENOMIC DNA]</scope>
    <source>
        <strain evidence="2">CGMCC 4.7426</strain>
    </source>
</reference>
<dbReference type="RefSeq" id="WP_390297003.1">
    <property type="nucleotide sequence ID" value="NZ_JBHSFU010000007.1"/>
</dbReference>
<sequence>MRRLIEGSIIALIFIGAVLFLMPAITDPKPPLPTIVADGEIDIPVSQGSYCWSGLLSSKCVDMVSAEEISGPPVSVPPEAVLFIGFDKEPLNGSLGVQLIKNRFDKSVPVSGGKIIAPAEKGKYIYMVHANWEEGSSSYAFQVKVE</sequence>
<dbReference type="EMBL" id="JBHSFU010000007">
    <property type="protein sequence ID" value="MFC4559248.1"/>
    <property type="molecule type" value="Genomic_DNA"/>
</dbReference>
<proteinExistence type="predicted"/>
<comment type="caution">
    <text evidence="1">The sequence shown here is derived from an EMBL/GenBank/DDBJ whole genome shotgun (WGS) entry which is preliminary data.</text>
</comment>
<keyword evidence="2" id="KW-1185">Reference proteome</keyword>
<organism evidence="1 2">
    <name type="scientific">Virgibacillus kekensis</name>
    <dbReference type="NCBI Taxonomy" id="202261"/>
    <lineage>
        <taxon>Bacteria</taxon>
        <taxon>Bacillati</taxon>
        <taxon>Bacillota</taxon>
        <taxon>Bacilli</taxon>
        <taxon>Bacillales</taxon>
        <taxon>Bacillaceae</taxon>
        <taxon>Virgibacillus</taxon>
    </lineage>
</organism>
<protein>
    <submittedName>
        <fullName evidence="1">Uncharacterized protein</fullName>
    </submittedName>
</protein>
<name>A0ABV9DLK5_9BACI</name>
<accession>A0ABV9DLK5</accession>
<evidence type="ECO:0000313" key="1">
    <source>
        <dbReference type="EMBL" id="MFC4559248.1"/>
    </source>
</evidence>
<evidence type="ECO:0000313" key="2">
    <source>
        <dbReference type="Proteomes" id="UP001595989"/>
    </source>
</evidence>
<dbReference type="Proteomes" id="UP001595989">
    <property type="component" value="Unassembled WGS sequence"/>
</dbReference>
<gene>
    <name evidence="1" type="ORF">ACFO3D_13700</name>
</gene>